<feature type="compositionally biased region" description="Pro residues" evidence="1">
    <location>
        <begin position="52"/>
        <end position="66"/>
    </location>
</feature>
<dbReference type="Proteomes" id="UP000295710">
    <property type="component" value="Unassembled WGS sequence"/>
</dbReference>
<evidence type="ECO:0000256" key="1">
    <source>
        <dbReference type="SAM" id="MobiDB-lite"/>
    </source>
</evidence>
<dbReference type="RefSeq" id="WP_132278220.1">
    <property type="nucleotide sequence ID" value="NZ_JAOBST010000014.1"/>
</dbReference>
<gene>
    <name evidence="2" type="ORF">E1963_11840</name>
</gene>
<comment type="caution">
    <text evidence="2">The sequence shown here is derived from an EMBL/GenBank/DDBJ whole genome shotgun (WGS) entry which is preliminary data.</text>
</comment>
<dbReference type="AlphaFoldDB" id="A0A4R4FDF9"/>
<name>A0A4R4FDF9_9FIRM</name>
<evidence type="ECO:0000313" key="2">
    <source>
        <dbReference type="EMBL" id="TDA21358.1"/>
    </source>
</evidence>
<feature type="region of interest" description="Disordered" evidence="1">
    <location>
        <begin position="36"/>
        <end position="72"/>
    </location>
</feature>
<sequence length="72" mass="7355">MGLSKVAADREPGGICSDASEALTISRIPNPPECAPTTACIPQDKGYGKDSPPLPLAPAHLPPGSPPAIYFT</sequence>
<protein>
    <submittedName>
        <fullName evidence="2">Uncharacterized protein</fullName>
    </submittedName>
</protein>
<accession>A0A4R4FDF9</accession>
<evidence type="ECO:0000313" key="3">
    <source>
        <dbReference type="Proteomes" id="UP000295710"/>
    </source>
</evidence>
<dbReference type="EMBL" id="SMMX01000009">
    <property type="protein sequence ID" value="TDA21358.1"/>
    <property type="molecule type" value="Genomic_DNA"/>
</dbReference>
<proteinExistence type="predicted"/>
<keyword evidence="3" id="KW-1185">Reference proteome</keyword>
<organism evidence="2 3">
    <name type="scientific">Extibacter muris</name>
    <dbReference type="NCBI Taxonomy" id="1796622"/>
    <lineage>
        <taxon>Bacteria</taxon>
        <taxon>Bacillati</taxon>
        <taxon>Bacillota</taxon>
        <taxon>Clostridia</taxon>
        <taxon>Lachnospirales</taxon>
        <taxon>Lachnospiraceae</taxon>
        <taxon>Extibacter</taxon>
    </lineage>
</organism>
<reference evidence="2 3" key="1">
    <citation type="journal article" date="2016" name="Nat. Microbiol.">
        <title>The Mouse Intestinal Bacterial Collection (miBC) provides host-specific insight into cultured diversity and functional potential of the gut microbiota.</title>
        <authorList>
            <person name="Lagkouvardos I."/>
            <person name="Pukall R."/>
            <person name="Abt B."/>
            <person name="Foesel B.U."/>
            <person name="Meier-Kolthoff J.P."/>
            <person name="Kumar N."/>
            <person name="Bresciani A."/>
            <person name="Martinez I."/>
            <person name="Just S."/>
            <person name="Ziegler C."/>
            <person name="Brugiroux S."/>
            <person name="Garzetti D."/>
            <person name="Wenning M."/>
            <person name="Bui T.P."/>
            <person name="Wang J."/>
            <person name="Hugenholtz F."/>
            <person name="Plugge C.M."/>
            <person name="Peterson D.A."/>
            <person name="Hornef M.W."/>
            <person name="Baines J.F."/>
            <person name="Smidt H."/>
            <person name="Walter J."/>
            <person name="Kristiansen K."/>
            <person name="Nielsen H.B."/>
            <person name="Haller D."/>
            <person name="Overmann J."/>
            <person name="Stecher B."/>
            <person name="Clavel T."/>
        </authorList>
    </citation>
    <scope>NUCLEOTIDE SEQUENCE [LARGE SCALE GENOMIC DNA]</scope>
    <source>
        <strain evidence="2 3">DSM 28560</strain>
    </source>
</reference>